<dbReference type="GO" id="GO:0000724">
    <property type="term" value="P:double-strand break repair via homologous recombination"/>
    <property type="evidence" value="ECO:0007669"/>
    <property type="project" value="TreeGrafter"/>
</dbReference>
<dbReference type="Pfam" id="PF08585">
    <property type="entry name" value="RMI1_N_C"/>
    <property type="match status" value="1"/>
</dbReference>
<accession>A0AAD4SVU4</accession>
<name>A0AAD4SVU4_9MAGN</name>
<dbReference type="Gene3D" id="2.40.50.770">
    <property type="entry name" value="RecQ-mediated genome instability protein Rmi1, C-terminal domain"/>
    <property type="match status" value="1"/>
</dbReference>
<dbReference type="InterPro" id="IPR013894">
    <property type="entry name" value="RMI1_OB"/>
</dbReference>
<sequence length="123" mass="13674">MKFSCGGVLPKEIHNVAQLPSPLVLQVDQMVDLNDDDPQDNRLLLTMTDGVQFIYGEEIQHNKDLNVSLPAGFKVVIHKESILNGLTRLVPERLKVLGGMVEDFGAAHDKLMEEVIADRKPKS</sequence>
<dbReference type="Proteomes" id="UP001202328">
    <property type="component" value="Unassembled WGS sequence"/>
</dbReference>
<evidence type="ECO:0000256" key="2">
    <source>
        <dbReference type="ARBA" id="ARBA00018987"/>
    </source>
</evidence>
<gene>
    <name evidence="4" type="ORF">MKW98_026936</name>
</gene>
<dbReference type="InterPro" id="IPR042470">
    <property type="entry name" value="RMI1_N_C_sf"/>
</dbReference>
<dbReference type="GO" id="GO:0016604">
    <property type="term" value="C:nuclear body"/>
    <property type="evidence" value="ECO:0007669"/>
    <property type="project" value="TreeGrafter"/>
</dbReference>
<protein>
    <recommendedName>
        <fullName evidence="2">RecQ-mediated genome instability protein 1</fullName>
    </recommendedName>
</protein>
<dbReference type="AlphaFoldDB" id="A0AAD4SVU4"/>
<evidence type="ECO:0000313" key="4">
    <source>
        <dbReference type="EMBL" id="KAI3923343.1"/>
    </source>
</evidence>
<evidence type="ECO:0000313" key="5">
    <source>
        <dbReference type="Proteomes" id="UP001202328"/>
    </source>
</evidence>
<dbReference type="GO" id="GO:0000712">
    <property type="term" value="P:resolution of meiotic recombination intermediates"/>
    <property type="evidence" value="ECO:0007669"/>
    <property type="project" value="TreeGrafter"/>
</dbReference>
<keyword evidence="5" id="KW-1185">Reference proteome</keyword>
<proteinExistence type="inferred from homology"/>
<dbReference type="PANTHER" id="PTHR14790">
    <property type="entry name" value="RECQ-MEDIATED GENOME INSTABILITY PROTEIN 1 RMI1"/>
    <property type="match status" value="1"/>
</dbReference>
<evidence type="ECO:0000259" key="3">
    <source>
        <dbReference type="Pfam" id="PF08585"/>
    </source>
</evidence>
<feature type="domain" description="RecQ mediated genome instability protein 1 OB-fold" evidence="3">
    <location>
        <begin position="43"/>
        <end position="107"/>
    </location>
</feature>
<reference evidence="4" key="1">
    <citation type="submission" date="2022-04" db="EMBL/GenBank/DDBJ databases">
        <title>A functionally conserved STORR gene fusion in Papaver species that diverged 16.8 million years ago.</title>
        <authorList>
            <person name="Catania T."/>
        </authorList>
    </citation>
    <scope>NUCLEOTIDE SEQUENCE</scope>
    <source>
        <strain evidence="4">S-188037</strain>
    </source>
</reference>
<evidence type="ECO:0000256" key="1">
    <source>
        <dbReference type="ARBA" id="ARBA00006395"/>
    </source>
</evidence>
<comment type="similarity">
    <text evidence="1">Belongs to the RMI1 family.</text>
</comment>
<comment type="caution">
    <text evidence="4">The sequence shown here is derived from an EMBL/GenBank/DDBJ whole genome shotgun (WGS) entry which is preliminary data.</text>
</comment>
<organism evidence="4 5">
    <name type="scientific">Papaver atlanticum</name>
    <dbReference type="NCBI Taxonomy" id="357466"/>
    <lineage>
        <taxon>Eukaryota</taxon>
        <taxon>Viridiplantae</taxon>
        <taxon>Streptophyta</taxon>
        <taxon>Embryophyta</taxon>
        <taxon>Tracheophyta</taxon>
        <taxon>Spermatophyta</taxon>
        <taxon>Magnoliopsida</taxon>
        <taxon>Ranunculales</taxon>
        <taxon>Papaveraceae</taxon>
        <taxon>Papaveroideae</taxon>
        <taxon>Papaver</taxon>
    </lineage>
</organism>
<dbReference type="EMBL" id="JAJJMB010008487">
    <property type="protein sequence ID" value="KAI3923343.1"/>
    <property type="molecule type" value="Genomic_DNA"/>
</dbReference>
<dbReference type="GO" id="GO:0031422">
    <property type="term" value="C:RecQ family helicase-topoisomerase III complex"/>
    <property type="evidence" value="ECO:0007669"/>
    <property type="project" value="TreeGrafter"/>
</dbReference>
<dbReference type="PANTHER" id="PTHR14790:SF15">
    <property type="entry name" value="RECQ-MEDIATED GENOME INSTABILITY PROTEIN 1"/>
    <property type="match status" value="1"/>
</dbReference>